<dbReference type="EMBL" id="JAHUTJ010041207">
    <property type="protein sequence ID" value="MED6279826.1"/>
    <property type="molecule type" value="Genomic_DNA"/>
</dbReference>
<reference evidence="1 2" key="1">
    <citation type="submission" date="2021-06" db="EMBL/GenBank/DDBJ databases">
        <authorList>
            <person name="Palmer J.M."/>
        </authorList>
    </citation>
    <scope>NUCLEOTIDE SEQUENCE [LARGE SCALE GENOMIC DNA]</scope>
    <source>
        <strain evidence="1 2">CL_MEX2019</strain>
        <tissue evidence="1">Muscle</tissue>
    </source>
</reference>
<name>A0ABU7DZ91_9TELE</name>
<evidence type="ECO:0008006" key="3">
    <source>
        <dbReference type="Google" id="ProtNLM"/>
    </source>
</evidence>
<gene>
    <name evidence="1" type="ORF">CHARACLAT_004697</name>
</gene>
<organism evidence="1 2">
    <name type="scientific">Characodon lateralis</name>
    <dbReference type="NCBI Taxonomy" id="208331"/>
    <lineage>
        <taxon>Eukaryota</taxon>
        <taxon>Metazoa</taxon>
        <taxon>Chordata</taxon>
        <taxon>Craniata</taxon>
        <taxon>Vertebrata</taxon>
        <taxon>Euteleostomi</taxon>
        <taxon>Actinopterygii</taxon>
        <taxon>Neopterygii</taxon>
        <taxon>Teleostei</taxon>
        <taxon>Neoteleostei</taxon>
        <taxon>Acanthomorphata</taxon>
        <taxon>Ovalentaria</taxon>
        <taxon>Atherinomorphae</taxon>
        <taxon>Cyprinodontiformes</taxon>
        <taxon>Goodeidae</taxon>
        <taxon>Characodon</taxon>
    </lineage>
</organism>
<evidence type="ECO:0000313" key="2">
    <source>
        <dbReference type="Proteomes" id="UP001352852"/>
    </source>
</evidence>
<keyword evidence="2" id="KW-1185">Reference proteome</keyword>
<proteinExistence type="predicted"/>
<dbReference type="Proteomes" id="UP001352852">
    <property type="component" value="Unassembled WGS sequence"/>
</dbReference>
<comment type="caution">
    <text evidence="1">The sequence shown here is derived from an EMBL/GenBank/DDBJ whole genome shotgun (WGS) entry which is preliminary data.</text>
</comment>
<accession>A0ABU7DZ91</accession>
<evidence type="ECO:0000313" key="1">
    <source>
        <dbReference type="EMBL" id="MED6279826.1"/>
    </source>
</evidence>
<protein>
    <recommendedName>
        <fullName evidence="3">Hepcidin</fullName>
    </recommendedName>
</protein>
<sequence length="107" mass="11861">MMKLQKRVGCGSDCFPVSIAPISLRQPAPEDRSSERPGCLAVPPVDRATPVPLTRGPVCLQFRWIWERKRKQGRPCVVGCCAKVGPLCRPCSCRSEKTTNRIPRTGK</sequence>